<feature type="signal peptide" evidence="5">
    <location>
        <begin position="1"/>
        <end position="22"/>
    </location>
</feature>
<dbReference type="EMBL" id="JARTQQ020000001">
    <property type="protein sequence ID" value="MEC5727814.1"/>
    <property type="molecule type" value="Genomic_DNA"/>
</dbReference>
<evidence type="ECO:0000313" key="8">
    <source>
        <dbReference type="Proteomes" id="UP001175344"/>
    </source>
</evidence>
<comment type="subcellular location">
    <subcellularLocation>
        <location evidence="1">Fimbrium</location>
    </subcellularLocation>
</comment>
<dbReference type="InterPro" id="IPR036937">
    <property type="entry name" value="Adhesion_dom_fimbrial_sf"/>
</dbReference>
<dbReference type="SUPFAM" id="SSF49401">
    <property type="entry name" value="Bacterial adhesins"/>
    <property type="match status" value="1"/>
</dbReference>
<dbReference type="InterPro" id="IPR050263">
    <property type="entry name" value="Bact_Fimbrial_Adh_Pro"/>
</dbReference>
<sequence length="179" mass="18326">MKPLLLALAVIGAFSLSGASLAATEVSRVNVNIKGTIVSGKCTFDQGESVTIDFGDVKYVTTGSNNTLDGEHRKTLPVQMTCKGDSGDAQMTFKPASGGTVSYDGHTLLPATLDGANPGQDLAIRLLVNGVVQDVSQSFAFDVASQPTLEAELVQVGSGSGFTPGAAIAASATLVMEFI</sequence>
<dbReference type="RefSeq" id="WP_052671437.1">
    <property type="nucleotide sequence ID" value="NZ_BLWZ01000071.1"/>
</dbReference>
<protein>
    <submittedName>
        <fullName evidence="7">Fimbrial protein</fullName>
    </submittedName>
</protein>
<reference evidence="7 8" key="1">
    <citation type="journal article" date="2023" name="Nat. Commun.">
        <title>Genomic dissection of endemic carbapenem resistance reveals metallo-beta-lactamase dissemination through clonal, plasmid and integron transfer.</title>
        <authorList>
            <person name="Macesic N."/>
            <person name="Hawkey J."/>
            <person name="Vezina B."/>
            <person name="Wisniewski J.A."/>
            <person name="Cottingham H."/>
            <person name="Blakeway L.V."/>
            <person name="Harshegyi T."/>
            <person name="Pragastis K."/>
            <person name="Badoordeen G.Z."/>
            <person name="Dennison A."/>
            <person name="Spelman D.W."/>
            <person name="Jenney A.W.J."/>
            <person name="Peleg A.Y."/>
        </authorList>
    </citation>
    <scope>NUCLEOTIDE SEQUENCE [LARGE SCALE GENOMIC DNA]</scope>
    <source>
        <strain evidence="7 8">CPO239</strain>
    </source>
</reference>
<keyword evidence="3 5" id="KW-0732">Signal</keyword>
<keyword evidence="4" id="KW-0281">Fimbrium</keyword>
<dbReference type="Gene3D" id="2.60.40.1090">
    <property type="entry name" value="Fimbrial-type adhesion domain"/>
    <property type="match status" value="1"/>
</dbReference>
<evidence type="ECO:0000256" key="1">
    <source>
        <dbReference type="ARBA" id="ARBA00004561"/>
    </source>
</evidence>
<dbReference type="PANTHER" id="PTHR33420:SF12">
    <property type="entry name" value="FIMBRIN-LIKE PROTEIN FIMI-RELATED"/>
    <property type="match status" value="1"/>
</dbReference>
<feature type="chain" id="PRO_5045057865" evidence="5">
    <location>
        <begin position="23"/>
        <end position="179"/>
    </location>
</feature>
<dbReference type="Proteomes" id="UP001175344">
    <property type="component" value="Unassembled WGS sequence"/>
</dbReference>
<evidence type="ECO:0000259" key="6">
    <source>
        <dbReference type="Pfam" id="PF00419"/>
    </source>
</evidence>
<feature type="domain" description="Fimbrial-type adhesion" evidence="6">
    <location>
        <begin position="32"/>
        <end position="177"/>
    </location>
</feature>
<keyword evidence="8" id="KW-1185">Reference proteome</keyword>
<comment type="similarity">
    <text evidence="2">Belongs to the fimbrial protein family.</text>
</comment>
<evidence type="ECO:0000256" key="3">
    <source>
        <dbReference type="ARBA" id="ARBA00022729"/>
    </source>
</evidence>
<organism evidence="7 8">
    <name type="scientific">Enterobacter asburiae</name>
    <dbReference type="NCBI Taxonomy" id="61645"/>
    <lineage>
        <taxon>Bacteria</taxon>
        <taxon>Pseudomonadati</taxon>
        <taxon>Pseudomonadota</taxon>
        <taxon>Gammaproteobacteria</taxon>
        <taxon>Enterobacterales</taxon>
        <taxon>Enterobacteriaceae</taxon>
        <taxon>Enterobacter</taxon>
        <taxon>Enterobacter cloacae complex</taxon>
    </lineage>
</organism>
<dbReference type="Pfam" id="PF00419">
    <property type="entry name" value="Fimbrial"/>
    <property type="match status" value="1"/>
</dbReference>
<evidence type="ECO:0000256" key="2">
    <source>
        <dbReference type="ARBA" id="ARBA00006671"/>
    </source>
</evidence>
<evidence type="ECO:0000256" key="5">
    <source>
        <dbReference type="SAM" id="SignalP"/>
    </source>
</evidence>
<dbReference type="InterPro" id="IPR000259">
    <property type="entry name" value="Adhesion_dom_fimbrial"/>
</dbReference>
<accession>A0ABU6KPL2</accession>
<proteinExistence type="inferred from homology"/>
<dbReference type="PANTHER" id="PTHR33420">
    <property type="entry name" value="FIMBRIAL SUBUNIT ELFA-RELATED"/>
    <property type="match status" value="1"/>
</dbReference>
<gene>
    <name evidence="7" type="ORF">QAA55_005230</name>
</gene>
<evidence type="ECO:0000256" key="4">
    <source>
        <dbReference type="ARBA" id="ARBA00023263"/>
    </source>
</evidence>
<evidence type="ECO:0000313" key="7">
    <source>
        <dbReference type="EMBL" id="MEC5727814.1"/>
    </source>
</evidence>
<name>A0ABU6KPL2_ENTAS</name>
<comment type="caution">
    <text evidence="7">The sequence shown here is derived from an EMBL/GenBank/DDBJ whole genome shotgun (WGS) entry which is preliminary data.</text>
</comment>
<dbReference type="InterPro" id="IPR008966">
    <property type="entry name" value="Adhesion_dom_sf"/>
</dbReference>